<name>A0AAU9G623_DROMD</name>
<gene>
    <name evidence="1" type="ORF">DMAD_02787</name>
</gene>
<reference evidence="1 2" key="1">
    <citation type="submission" date="2024-02" db="EMBL/GenBank/DDBJ databases">
        <title>A chromosome-level genome assembly of Drosophila madeirensis, a fruit fly species endemic to Madeira island.</title>
        <authorList>
            <person name="Tomihara K."/>
            <person name="Llopart A."/>
            <person name="Yamamoto D."/>
        </authorList>
    </citation>
    <scope>NUCLEOTIDE SEQUENCE [LARGE SCALE GENOMIC DNA]</scope>
    <source>
        <strain evidence="1 2">RF1</strain>
    </source>
</reference>
<accession>A0AAU9G623</accession>
<evidence type="ECO:0000313" key="2">
    <source>
        <dbReference type="Proteomes" id="UP001500889"/>
    </source>
</evidence>
<sequence length="120" mass="12933">MKHLVTQLSNVAKMLLGKWQLPWLGTLLLLVLVRCQKLPSAAPKLSPRAAPIRAVGDAIAELEIGPHGNPSSLLKIFNPDAQRLRTPLSPAITLELKGMRLLLRSNSAAAAVKKVAMNDS</sequence>
<organism evidence="1 2">
    <name type="scientific">Drosophila madeirensis</name>
    <name type="common">Fruit fly</name>
    <dbReference type="NCBI Taxonomy" id="30013"/>
    <lineage>
        <taxon>Eukaryota</taxon>
        <taxon>Metazoa</taxon>
        <taxon>Ecdysozoa</taxon>
        <taxon>Arthropoda</taxon>
        <taxon>Hexapoda</taxon>
        <taxon>Insecta</taxon>
        <taxon>Pterygota</taxon>
        <taxon>Neoptera</taxon>
        <taxon>Endopterygota</taxon>
        <taxon>Diptera</taxon>
        <taxon>Brachycera</taxon>
        <taxon>Muscomorpha</taxon>
        <taxon>Ephydroidea</taxon>
        <taxon>Drosophilidae</taxon>
        <taxon>Drosophila</taxon>
        <taxon>Sophophora</taxon>
    </lineage>
</organism>
<evidence type="ECO:0000313" key="1">
    <source>
        <dbReference type="EMBL" id="BFG03559.1"/>
    </source>
</evidence>
<keyword evidence="2" id="KW-1185">Reference proteome</keyword>
<protein>
    <submittedName>
        <fullName evidence="1">Uncharacterized protein</fullName>
    </submittedName>
</protein>
<dbReference type="Proteomes" id="UP001500889">
    <property type="component" value="Chromosome E"/>
</dbReference>
<proteinExistence type="predicted"/>
<dbReference type="AlphaFoldDB" id="A0AAU9G623"/>
<dbReference type="EMBL" id="AP029267">
    <property type="protein sequence ID" value="BFG03559.1"/>
    <property type="molecule type" value="Genomic_DNA"/>
</dbReference>